<dbReference type="PROSITE" id="PS50405">
    <property type="entry name" value="GST_CTER"/>
    <property type="match status" value="1"/>
</dbReference>
<comment type="similarity">
    <text evidence="1">Belongs to the GST superfamily. Zeta family.</text>
</comment>
<evidence type="ECO:0000259" key="2">
    <source>
        <dbReference type="PROSITE" id="PS50404"/>
    </source>
</evidence>
<dbReference type="InterPro" id="IPR034330">
    <property type="entry name" value="GST_Zeta_C"/>
</dbReference>
<dbReference type="Proteomes" id="UP000464524">
    <property type="component" value="Chromosome"/>
</dbReference>
<keyword evidence="4" id="KW-0413">Isomerase</keyword>
<dbReference type="SUPFAM" id="SSF47616">
    <property type="entry name" value="GST C-terminal domain-like"/>
    <property type="match status" value="1"/>
</dbReference>
<name>A0A857JI04_9ALTE</name>
<dbReference type="PANTHER" id="PTHR42673">
    <property type="entry name" value="MALEYLACETOACETATE ISOMERASE"/>
    <property type="match status" value="1"/>
</dbReference>
<dbReference type="InterPro" id="IPR036282">
    <property type="entry name" value="Glutathione-S-Trfase_C_sf"/>
</dbReference>
<evidence type="ECO:0000313" key="4">
    <source>
        <dbReference type="EMBL" id="QHJ11563.1"/>
    </source>
</evidence>
<dbReference type="InterPro" id="IPR005955">
    <property type="entry name" value="GST_Zeta"/>
</dbReference>
<dbReference type="InterPro" id="IPR034333">
    <property type="entry name" value="GST_Zeta_N"/>
</dbReference>
<accession>A0A857JI04</accession>
<dbReference type="Gene3D" id="3.40.30.10">
    <property type="entry name" value="Glutaredoxin"/>
    <property type="match status" value="1"/>
</dbReference>
<dbReference type="SFLD" id="SFLDS00019">
    <property type="entry name" value="Glutathione_Transferase_(cytos"/>
    <property type="match status" value="1"/>
</dbReference>
<reference evidence="4 5" key="1">
    <citation type="submission" date="2019-12" db="EMBL/GenBank/DDBJ databases">
        <title>Genome sequencing and assembly of endphytes of Porphyra tenera.</title>
        <authorList>
            <person name="Park J.M."/>
            <person name="Shin R."/>
            <person name="Jo S.H."/>
        </authorList>
    </citation>
    <scope>NUCLEOTIDE SEQUENCE [LARGE SCALE GENOMIC DNA]</scope>
    <source>
        <strain evidence="4 5">GPM4</strain>
    </source>
</reference>
<protein>
    <submittedName>
        <fullName evidence="4">Maleylpyruvate isomerase</fullName>
        <ecNumber evidence="4">5.2.1.4</ecNumber>
    </submittedName>
</protein>
<dbReference type="PANTHER" id="PTHR42673:SF21">
    <property type="entry name" value="GLUTATHIONE S-TRANSFERASE YFCF"/>
    <property type="match status" value="1"/>
</dbReference>
<dbReference type="GO" id="GO:0005737">
    <property type="term" value="C:cytoplasm"/>
    <property type="evidence" value="ECO:0007669"/>
    <property type="project" value="InterPro"/>
</dbReference>
<evidence type="ECO:0000256" key="1">
    <source>
        <dbReference type="ARBA" id="ARBA00010007"/>
    </source>
</evidence>
<dbReference type="CDD" id="cd03191">
    <property type="entry name" value="GST_C_Zeta"/>
    <property type="match status" value="1"/>
</dbReference>
<feature type="domain" description="GST C-terminal" evidence="3">
    <location>
        <begin position="86"/>
        <end position="208"/>
    </location>
</feature>
<dbReference type="PROSITE" id="PS50404">
    <property type="entry name" value="GST_NTER"/>
    <property type="match status" value="1"/>
</dbReference>
<dbReference type="Gene3D" id="1.20.1050.10">
    <property type="match status" value="1"/>
</dbReference>
<dbReference type="GO" id="GO:0006559">
    <property type="term" value="P:L-phenylalanine catabolic process"/>
    <property type="evidence" value="ECO:0007669"/>
    <property type="project" value="TreeGrafter"/>
</dbReference>
<dbReference type="InterPro" id="IPR010987">
    <property type="entry name" value="Glutathione-S-Trfase_C-like"/>
</dbReference>
<dbReference type="FunFam" id="1.20.1050.10:FF:000017">
    <property type="entry name" value="Maleylacetoacetate isomerase"/>
    <property type="match status" value="1"/>
</dbReference>
<dbReference type="Pfam" id="PF13417">
    <property type="entry name" value="GST_N_3"/>
    <property type="match status" value="1"/>
</dbReference>
<dbReference type="EMBL" id="CP047656">
    <property type="protein sequence ID" value="QHJ11563.1"/>
    <property type="molecule type" value="Genomic_DNA"/>
</dbReference>
<proteinExistence type="inferred from homology"/>
<dbReference type="RefSeq" id="WP_160179283.1">
    <property type="nucleotide sequence ID" value="NZ_CP047656.1"/>
</dbReference>
<dbReference type="EC" id="5.2.1.4" evidence="4"/>
<evidence type="ECO:0000313" key="5">
    <source>
        <dbReference type="Proteomes" id="UP000464524"/>
    </source>
</evidence>
<gene>
    <name evidence="4" type="ORF">FX988_01797</name>
</gene>
<dbReference type="GO" id="GO:0016034">
    <property type="term" value="F:maleylacetoacetate isomerase activity"/>
    <property type="evidence" value="ECO:0007669"/>
    <property type="project" value="TreeGrafter"/>
</dbReference>
<dbReference type="NCBIfam" id="TIGR01262">
    <property type="entry name" value="maiA"/>
    <property type="match status" value="1"/>
</dbReference>
<keyword evidence="4" id="KW-0670">Pyruvate</keyword>
<dbReference type="Pfam" id="PF14497">
    <property type="entry name" value="GST_C_3"/>
    <property type="match status" value="1"/>
</dbReference>
<dbReference type="GO" id="GO:0006749">
    <property type="term" value="P:glutathione metabolic process"/>
    <property type="evidence" value="ECO:0007669"/>
    <property type="project" value="TreeGrafter"/>
</dbReference>
<organism evidence="4 5">
    <name type="scientific">Paraglaciecola mesophila</name>
    <dbReference type="NCBI Taxonomy" id="197222"/>
    <lineage>
        <taxon>Bacteria</taxon>
        <taxon>Pseudomonadati</taxon>
        <taxon>Pseudomonadota</taxon>
        <taxon>Gammaproteobacteria</taxon>
        <taxon>Alteromonadales</taxon>
        <taxon>Alteromonadaceae</taxon>
        <taxon>Paraglaciecola</taxon>
    </lineage>
</organism>
<feature type="domain" description="GST N-terminal" evidence="2">
    <location>
        <begin position="1"/>
        <end position="81"/>
    </location>
</feature>
<dbReference type="KEGG" id="pmes:FX988_01797"/>
<dbReference type="InterPro" id="IPR040079">
    <property type="entry name" value="Glutathione_S-Trfase"/>
</dbReference>
<sequence>MKLFGYFRSSAAYRVRIALNLKGIKYEHVGVNLIKAEQRSEANLARNSQGLVPTLQTPKGQFITQSTAILEWLEEVYPAIALYPEDAMQRAEVRALANTIACDVHPLNNLRVLNYLTENLNVDNDAKITWYQHWIDLGFTSIEKSLGQNGYSFGDDVTMADVYLIPQVYNALRFKQPMSDFPNIMAVYAKCNEIQAFKDAAPEMQPDA</sequence>
<dbReference type="InterPro" id="IPR004046">
    <property type="entry name" value="GST_C"/>
</dbReference>
<dbReference type="AlphaFoldDB" id="A0A857JI04"/>
<keyword evidence="5" id="KW-1185">Reference proteome</keyword>
<dbReference type="GO" id="GO:0050077">
    <property type="term" value="F:maleylpyruvate isomerase activity"/>
    <property type="evidence" value="ECO:0007669"/>
    <property type="project" value="UniProtKB-EC"/>
</dbReference>
<evidence type="ECO:0000259" key="3">
    <source>
        <dbReference type="PROSITE" id="PS50405"/>
    </source>
</evidence>
<dbReference type="SFLD" id="SFLDG00358">
    <property type="entry name" value="Main_(cytGST)"/>
    <property type="match status" value="1"/>
</dbReference>
<dbReference type="InterPro" id="IPR004045">
    <property type="entry name" value="Glutathione_S-Trfase_N"/>
</dbReference>
<dbReference type="GO" id="GO:0004364">
    <property type="term" value="F:glutathione transferase activity"/>
    <property type="evidence" value="ECO:0007669"/>
    <property type="project" value="TreeGrafter"/>
</dbReference>
<dbReference type="SUPFAM" id="SSF52833">
    <property type="entry name" value="Thioredoxin-like"/>
    <property type="match status" value="1"/>
</dbReference>
<dbReference type="InterPro" id="IPR036249">
    <property type="entry name" value="Thioredoxin-like_sf"/>
</dbReference>
<dbReference type="OrthoDB" id="509852at2"/>
<dbReference type="CDD" id="cd03042">
    <property type="entry name" value="GST_N_Zeta"/>
    <property type="match status" value="1"/>
</dbReference>